<dbReference type="Proteomes" id="UP000025227">
    <property type="component" value="Unplaced"/>
</dbReference>
<name>A0A7I4Y4F3_HAECO</name>
<dbReference type="AlphaFoldDB" id="A0A7I4Y4F3"/>
<keyword evidence="2" id="KW-0732">Signal</keyword>
<feature type="domain" description="ShKT" evidence="3">
    <location>
        <begin position="51"/>
        <end position="88"/>
    </location>
</feature>
<dbReference type="InterPro" id="IPR003582">
    <property type="entry name" value="ShKT_dom"/>
</dbReference>
<dbReference type="Pfam" id="PF01549">
    <property type="entry name" value="ShK"/>
    <property type="match status" value="1"/>
</dbReference>
<keyword evidence="4" id="KW-1185">Reference proteome</keyword>
<reference evidence="5" key="1">
    <citation type="submission" date="2020-12" db="UniProtKB">
        <authorList>
            <consortium name="WormBaseParasite"/>
        </authorList>
    </citation>
    <scope>IDENTIFICATION</scope>
    <source>
        <strain evidence="5">MHco3</strain>
    </source>
</reference>
<evidence type="ECO:0000313" key="5">
    <source>
        <dbReference type="WBParaSite" id="HCON_00043860-00001"/>
    </source>
</evidence>
<evidence type="ECO:0000256" key="2">
    <source>
        <dbReference type="SAM" id="SignalP"/>
    </source>
</evidence>
<evidence type="ECO:0000256" key="1">
    <source>
        <dbReference type="PROSITE-ProRule" id="PRU01005"/>
    </source>
</evidence>
<dbReference type="PROSITE" id="PS51670">
    <property type="entry name" value="SHKT"/>
    <property type="match status" value="1"/>
</dbReference>
<feature type="signal peptide" evidence="2">
    <location>
        <begin position="1"/>
        <end position="24"/>
    </location>
</feature>
<accession>A0A7I4Y4F3</accession>
<organism evidence="4 5">
    <name type="scientific">Haemonchus contortus</name>
    <name type="common">Barber pole worm</name>
    <dbReference type="NCBI Taxonomy" id="6289"/>
    <lineage>
        <taxon>Eukaryota</taxon>
        <taxon>Metazoa</taxon>
        <taxon>Ecdysozoa</taxon>
        <taxon>Nematoda</taxon>
        <taxon>Chromadorea</taxon>
        <taxon>Rhabditida</taxon>
        <taxon>Rhabditina</taxon>
        <taxon>Rhabditomorpha</taxon>
        <taxon>Strongyloidea</taxon>
        <taxon>Trichostrongylidae</taxon>
        <taxon>Haemonchus</taxon>
    </lineage>
</organism>
<sequence>ETSPMWFYYFICLSLLLNFHDVMGSGIDGIKSHIKSLFDKLRDRDHLKKLCKDHPRGNCLTVKAVGLCDDPAWKNEVNQICPKACGLCK</sequence>
<evidence type="ECO:0000259" key="3">
    <source>
        <dbReference type="PROSITE" id="PS51670"/>
    </source>
</evidence>
<proteinExistence type="predicted"/>
<dbReference type="OrthoDB" id="5887663at2759"/>
<comment type="caution">
    <text evidence="1">Lacks conserved residue(s) required for the propagation of feature annotation.</text>
</comment>
<dbReference type="Gene3D" id="1.10.10.1940">
    <property type="match status" value="1"/>
</dbReference>
<dbReference type="WBParaSite" id="HCON_00043860-00001">
    <property type="protein sequence ID" value="HCON_00043860-00001"/>
    <property type="gene ID" value="HCON_00043860"/>
</dbReference>
<protein>
    <submittedName>
        <fullName evidence="5">ShKT domain-containing protein</fullName>
    </submittedName>
</protein>
<feature type="chain" id="PRO_5035421115" evidence="2">
    <location>
        <begin position="25"/>
        <end position="89"/>
    </location>
</feature>
<evidence type="ECO:0000313" key="4">
    <source>
        <dbReference type="Proteomes" id="UP000025227"/>
    </source>
</evidence>